<sequence length="161" mass="18336">MTLQRHQNQEPEKKDALIKFALLGMLLLAVLAGASWYQQTLAPQDGTVRHDCDLQQGLCYIELNNSRLELEAGPLPIRSLSQLNLTLNLEGLDARRIWADLQGADMYMGVNQFEFQRDSALRWRGHTELAVCVTGRMTWQLTLKIETPAGLQQHLFEFEAQ</sequence>
<accession>A0ABY1RYW8</accession>
<reference evidence="2 3" key="1">
    <citation type="submission" date="2017-05" db="EMBL/GenBank/DDBJ databases">
        <authorList>
            <person name="Varghese N."/>
            <person name="Submissions S."/>
        </authorList>
    </citation>
    <scope>NUCLEOTIDE SEQUENCE [LARGE SCALE GENOMIC DNA]</scope>
    <source>
        <strain evidence="2 3">CGMCC 1.7287</strain>
    </source>
</reference>
<dbReference type="Proteomes" id="UP001159257">
    <property type="component" value="Unassembled WGS sequence"/>
</dbReference>
<comment type="caution">
    <text evidence="2">The sequence shown here is derived from an EMBL/GenBank/DDBJ whole genome shotgun (WGS) entry which is preliminary data.</text>
</comment>
<feature type="transmembrane region" description="Helical" evidence="1">
    <location>
        <begin position="20"/>
        <end position="37"/>
    </location>
</feature>
<gene>
    <name evidence="2" type="ORF">SAMN04487964_104175</name>
</gene>
<keyword evidence="1" id="KW-0472">Membrane</keyword>
<dbReference type="EMBL" id="FXWV01000004">
    <property type="protein sequence ID" value="SMR73512.1"/>
    <property type="molecule type" value="Genomic_DNA"/>
</dbReference>
<keyword evidence="1" id="KW-0812">Transmembrane</keyword>
<name>A0ABY1RYW8_9GAMM</name>
<protein>
    <submittedName>
        <fullName evidence="2">Uncharacterized protein</fullName>
    </submittedName>
</protein>
<dbReference type="RefSeq" id="WP_239039587.1">
    <property type="nucleotide sequence ID" value="NZ_BAAAEY010000001.1"/>
</dbReference>
<evidence type="ECO:0000313" key="2">
    <source>
        <dbReference type="EMBL" id="SMR73512.1"/>
    </source>
</evidence>
<keyword evidence="1" id="KW-1133">Transmembrane helix</keyword>
<proteinExistence type="predicted"/>
<organism evidence="2 3">
    <name type="scientific">Marinobacterium sediminicola</name>
    <dbReference type="NCBI Taxonomy" id="518898"/>
    <lineage>
        <taxon>Bacteria</taxon>
        <taxon>Pseudomonadati</taxon>
        <taxon>Pseudomonadota</taxon>
        <taxon>Gammaproteobacteria</taxon>
        <taxon>Oceanospirillales</taxon>
        <taxon>Oceanospirillaceae</taxon>
        <taxon>Marinobacterium</taxon>
    </lineage>
</organism>
<evidence type="ECO:0000256" key="1">
    <source>
        <dbReference type="SAM" id="Phobius"/>
    </source>
</evidence>
<keyword evidence="3" id="KW-1185">Reference proteome</keyword>
<evidence type="ECO:0000313" key="3">
    <source>
        <dbReference type="Proteomes" id="UP001159257"/>
    </source>
</evidence>